<dbReference type="EMBL" id="JACIDT010000003">
    <property type="protein sequence ID" value="MBB3925543.1"/>
    <property type="molecule type" value="Genomic_DNA"/>
</dbReference>
<keyword evidence="2" id="KW-1185">Reference proteome</keyword>
<protein>
    <submittedName>
        <fullName evidence="1">Uncharacterized protein</fullName>
    </submittedName>
</protein>
<dbReference type="Proteomes" id="UP000571950">
    <property type="component" value="Unassembled WGS sequence"/>
</dbReference>
<reference evidence="1 2" key="1">
    <citation type="submission" date="2020-08" db="EMBL/GenBank/DDBJ databases">
        <title>Genomic Encyclopedia of Type Strains, Phase IV (KMG-IV): sequencing the most valuable type-strain genomes for metagenomic binning, comparative biology and taxonomic classification.</title>
        <authorList>
            <person name="Goeker M."/>
        </authorList>
    </citation>
    <scope>NUCLEOTIDE SEQUENCE [LARGE SCALE GENOMIC DNA]</scope>
    <source>
        <strain evidence="1 2">DSM 26189</strain>
    </source>
</reference>
<evidence type="ECO:0000313" key="1">
    <source>
        <dbReference type="EMBL" id="MBB3925543.1"/>
    </source>
</evidence>
<name>A0A7W6FP51_9SPHN</name>
<gene>
    <name evidence="1" type="ORF">GGR43_001256</name>
</gene>
<dbReference type="AlphaFoldDB" id="A0A7W6FP51"/>
<comment type="caution">
    <text evidence="1">The sequence shown here is derived from an EMBL/GenBank/DDBJ whole genome shotgun (WGS) entry which is preliminary data.</text>
</comment>
<evidence type="ECO:0000313" key="2">
    <source>
        <dbReference type="Proteomes" id="UP000571950"/>
    </source>
</evidence>
<proteinExistence type="predicted"/>
<organism evidence="1 2">
    <name type="scientific">Sphingobium jiangsuense</name>
    <dbReference type="NCBI Taxonomy" id="870476"/>
    <lineage>
        <taxon>Bacteria</taxon>
        <taxon>Pseudomonadati</taxon>
        <taxon>Pseudomonadota</taxon>
        <taxon>Alphaproteobacteria</taxon>
        <taxon>Sphingomonadales</taxon>
        <taxon>Sphingomonadaceae</taxon>
        <taxon>Sphingobium</taxon>
    </lineage>
</organism>
<sequence>MGIVVLNAVPIVMGAKITRLSNFPGVRYK</sequence>
<accession>A0A7W6FP51</accession>